<evidence type="ECO:0000313" key="1">
    <source>
        <dbReference type="EMBL" id="SMY16294.1"/>
    </source>
</evidence>
<dbReference type="AlphaFoldDB" id="A0A1Y6KW59"/>
<proteinExistence type="predicted"/>
<evidence type="ECO:0000313" key="2">
    <source>
        <dbReference type="Proteomes" id="UP000196485"/>
    </source>
</evidence>
<dbReference type="EMBL" id="FYAH01000002">
    <property type="protein sequence ID" value="SMY16294.1"/>
    <property type="molecule type" value="Genomic_DNA"/>
</dbReference>
<keyword evidence="2" id="KW-1185">Reference proteome</keyword>
<evidence type="ECO:0008006" key="3">
    <source>
        <dbReference type="Google" id="ProtNLM"/>
    </source>
</evidence>
<dbReference type="RefSeq" id="WP_087820383.1">
    <property type="nucleotide sequence ID" value="NZ_FYAH01000002.1"/>
</dbReference>
<accession>A0A1Y6KW59</accession>
<gene>
    <name evidence="1" type="ORF">PAQU9191_01525</name>
</gene>
<dbReference type="Proteomes" id="UP000196485">
    <property type="component" value="Unassembled WGS sequence"/>
</dbReference>
<reference evidence="2" key="1">
    <citation type="submission" date="2017-06" db="EMBL/GenBank/DDBJ databases">
        <authorList>
            <person name="Rodrigo-Torres L."/>
            <person name="Arahal R. D."/>
            <person name="Lucena T."/>
        </authorList>
    </citation>
    <scope>NUCLEOTIDE SEQUENCE [LARGE SCALE GENOMIC DNA]</scope>
    <source>
        <strain evidence="2">type strain: CECT 9192</strain>
    </source>
</reference>
<organism evidence="1 2">
    <name type="scientific">Photobacterium aquimaris</name>
    <dbReference type="NCBI Taxonomy" id="512643"/>
    <lineage>
        <taxon>Bacteria</taxon>
        <taxon>Pseudomonadati</taxon>
        <taxon>Pseudomonadota</taxon>
        <taxon>Gammaproteobacteria</taxon>
        <taxon>Vibrionales</taxon>
        <taxon>Vibrionaceae</taxon>
        <taxon>Photobacterium</taxon>
    </lineage>
</organism>
<sequence length="262" mass="29937">MILYKYMSFEAAKSVLKNNSLGFANPKTFNDPFELEAGYPIEGDNPLQNMLSGISNWGKRYIWADTSGVLSLTRNPLNPLMWAHYADEHKGVVIGINVKKAGFLDSQKCLIPAQFGNVIYTNTRPIHELLKNSDCEPISVGHTFHYPKGHEDKLQRLFLYKPSCWAYEEEVRIVKCLSDRDKYGVNISGKFSEIELPNKIIYGYEMPDESIEEVYFGLRHDFSSVAKFQAEINELSNKYPKVSMKKCSLSADSWKIKAEDIK</sequence>
<name>A0A1Y6KW59_9GAMM</name>
<dbReference type="InterPro" id="IPR021352">
    <property type="entry name" value="DUF2971"/>
</dbReference>
<protein>
    <recommendedName>
        <fullName evidence="3">DUF2971 domain-containing protein</fullName>
    </recommendedName>
</protein>
<dbReference type="Pfam" id="PF11185">
    <property type="entry name" value="DUF2971"/>
    <property type="match status" value="1"/>
</dbReference>